<dbReference type="AlphaFoldDB" id="A0A7S2ZDL4"/>
<gene>
    <name evidence="1" type="ORF">RMAR00112_LOCUS3508</name>
</gene>
<dbReference type="EMBL" id="HBHW01004756">
    <property type="protein sequence ID" value="CAE0035562.1"/>
    <property type="molecule type" value="Transcribed_RNA"/>
</dbReference>
<evidence type="ECO:0000313" key="1">
    <source>
        <dbReference type="EMBL" id="CAE0035562.1"/>
    </source>
</evidence>
<protein>
    <submittedName>
        <fullName evidence="1">Uncharacterized protein</fullName>
    </submittedName>
</protein>
<name>A0A7S2ZDL4_9RHOD</name>
<sequence>MEEGRCLAHRSPRNPNRSTVWSRLVPAYPFAVRMKSSAFMKPRYQGAALLLTSFAVLPSSVCISRRGAAADSQGYLALVGGFWCLYNSALESAVDVNAHFTPSRLIFPVCQTRLSCVWTWRTPSTVSIER</sequence>
<accession>A0A7S2ZDL4</accession>
<reference evidence="1" key="1">
    <citation type="submission" date="2021-01" db="EMBL/GenBank/DDBJ databases">
        <authorList>
            <person name="Corre E."/>
            <person name="Pelletier E."/>
            <person name="Niang G."/>
            <person name="Scheremetjew M."/>
            <person name="Finn R."/>
            <person name="Kale V."/>
            <person name="Holt S."/>
            <person name="Cochrane G."/>
            <person name="Meng A."/>
            <person name="Brown T."/>
            <person name="Cohen L."/>
        </authorList>
    </citation>
    <scope>NUCLEOTIDE SEQUENCE</scope>
    <source>
        <strain evidence="1">CCMP 769</strain>
    </source>
</reference>
<proteinExistence type="predicted"/>
<organism evidence="1">
    <name type="scientific">Rhodosorus marinus</name>
    <dbReference type="NCBI Taxonomy" id="101924"/>
    <lineage>
        <taxon>Eukaryota</taxon>
        <taxon>Rhodophyta</taxon>
        <taxon>Stylonematophyceae</taxon>
        <taxon>Stylonematales</taxon>
        <taxon>Stylonemataceae</taxon>
        <taxon>Rhodosorus</taxon>
    </lineage>
</organism>